<dbReference type="AlphaFoldDB" id="A0A026X270"/>
<keyword evidence="3" id="KW-1185">Reference proteome</keyword>
<organism evidence="2 3">
    <name type="scientific">Ooceraea biroi</name>
    <name type="common">Clonal raider ant</name>
    <name type="synonym">Cerapachys biroi</name>
    <dbReference type="NCBI Taxonomy" id="2015173"/>
    <lineage>
        <taxon>Eukaryota</taxon>
        <taxon>Metazoa</taxon>
        <taxon>Ecdysozoa</taxon>
        <taxon>Arthropoda</taxon>
        <taxon>Hexapoda</taxon>
        <taxon>Insecta</taxon>
        <taxon>Pterygota</taxon>
        <taxon>Neoptera</taxon>
        <taxon>Endopterygota</taxon>
        <taxon>Hymenoptera</taxon>
        <taxon>Apocrita</taxon>
        <taxon>Aculeata</taxon>
        <taxon>Formicoidea</taxon>
        <taxon>Formicidae</taxon>
        <taxon>Dorylinae</taxon>
        <taxon>Ooceraea</taxon>
    </lineage>
</organism>
<gene>
    <name evidence="2" type="ORF">X777_03422</name>
</gene>
<proteinExistence type="predicted"/>
<evidence type="ECO:0000256" key="1">
    <source>
        <dbReference type="SAM" id="MobiDB-lite"/>
    </source>
</evidence>
<dbReference type="Proteomes" id="UP000053097">
    <property type="component" value="Unassembled WGS sequence"/>
</dbReference>
<accession>A0A026X270</accession>
<protein>
    <submittedName>
        <fullName evidence="2">Uncharacterized protein</fullName>
    </submittedName>
</protein>
<reference evidence="2 3" key="1">
    <citation type="journal article" date="2014" name="Curr. Biol.">
        <title>The genome of the clonal raider ant Cerapachys biroi.</title>
        <authorList>
            <person name="Oxley P.R."/>
            <person name="Ji L."/>
            <person name="Fetter-Pruneda I."/>
            <person name="McKenzie S.K."/>
            <person name="Li C."/>
            <person name="Hu H."/>
            <person name="Zhang G."/>
            <person name="Kronauer D.J."/>
        </authorList>
    </citation>
    <scope>NUCLEOTIDE SEQUENCE [LARGE SCALE GENOMIC DNA]</scope>
</reference>
<evidence type="ECO:0000313" key="3">
    <source>
        <dbReference type="Proteomes" id="UP000053097"/>
    </source>
</evidence>
<dbReference type="EMBL" id="KK107021">
    <property type="protein sequence ID" value="EZA62387.1"/>
    <property type="molecule type" value="Genomic_DNA"/>
</dbReference>
<sequence length="94" mass="10295">MDNSRNGESFADDVSDRSPFPFLPTRRISSSSYFATYVQPVSRACVRRSENLAGTTNRPLSSMIVSCALVVVPKDRCTCTMDLPSSPRSRGEGT</sequence>
<evidence type="ECO:0000313" key="2">
    <source>
        <dbReference type="EMBL" id="EZA62387.1"/>
    </source>
</evidence>
<feature type="region of interest" description="Disordered" evidence="1">
    <location>
        <begin position="1"/>
        <end position="21"/>
    </location>
</feature>
<name>A0A026X270_OOCBI</name>